<comment type="caution">
    <text evidence="3">The sequence shown here is derived from an EMBL/GenBank/DDBJ whole genome shotgun (WGS) entry which is preliminary data.</text>
</comment>
<organism evidence="3 4">
    <name type="scientific">Ligilactobacillus acidipiscis</name>
    <dbReference type="NCBI Taxonomy" id="89059"/>
    <lineage>
        <taxon>Bacteria</taxon>
        <taxon>Bacillati</taxon>
        <taxon>Bacillota</taxon>
        <taxon>Bacilli</taxon>
        <taxon>Lactobacillales</taxon>
        <taxon>Lactobacillaceae</taxon>
        <taxon>Ligilactobacillus</taxon>
    </lineage>
</organism>
<dbReference type="EMBL" id="DYXG01000095">
    <property type="protein sequence ID" value="HJE97925.1"/>
    <property type="molecule type" value="Genomic_DNA"/>
</dbReference>
<feature type="domain" description="Terminase ATPase subunit N-terminal" evidence="2">
    <location>
        <begin position="11"/>
        <end position="45"/>
    </location>
</feature>
<accession>A0A921F9K7</accession>
<evidence type="ECO:0000313" key="3">
    <source>
        <dbReference type="EMBL" id="HJE97925.1"/>
    </source>
</evidence>
<feature type="compositionally biased region" description="Basic residues" evidence="1">
    <location>
        <begin position="49"/>
        <end position="66"/>
    </location>
</feature>
<sequence>MTKQEKAEKDYLSGMKYKDIAEKYDISINTVKSWKQRYKWQRGAPKKNNAPKKQKSMHTKQKKGAYKNKDGSSELSPQQELFAQLVGGKRIPLYRAYQIAYHDITKPTLSTCYTNGPRLAKQENIKLRIAQISQEMATKHKWSMEQAAESYIFVHDEAKGDIAAYGLGKANSDAMLNATDKLNELFGIGPDSNNEDVVMNFIRTRRGSNDKGD</sequence>
<proteinExistence type="predicted"/>
<evidence type="ECO:0000256" key="1">
    <source>
        <dbReference type="SAM" id="MobiDB-lite"/>
    </source>
</evidence>
<evidence type="ECO:0000259" key="2">
    <source>
        <dbReference type="Pfam" id="PF06056"/>
    </source>
</evidence>
<evidence type="ECO:0000313" key="4">
    <source>
        <dbReference type="Proteomes" id="UP000707535"/>
    </source>
</evidence>
<dbReference type="InterPro" id="IPR010332">
    <property type="entry name" value="ATPase_terminase-su_N"/>
</dbReference>
<reference evidence="3" key="2">
    <citation type="submission" date="2021-09" db="EMBL/GenBank/DDBJ databases">
        <authorList>
            <person name="Gilroy R."/>
        </authorList>
    </citation>
    <scope>NUCLEOTIDE SEQUENCE</scope>
    <source>
        <strain evidence="3">CHK174-6876</strain>
    </source>
</reference>
<dbReference type="Pfam" id="PF06056">
    <property type="entry name" value="Terminase_5"/>
    <property type="match status" value="1"/>
</dbReference>
<protein>
    <submittedName>
        <fullName evidence="3">Helix-turn-helix domain-containing protein</fullName>
    </submittedName>
</protein>
<dbReference type="InterPro" id="IPR009057">
    <property type="entry name" value="Homeodomain-like_sf"/>
</dbReference>
<dbReference type="Gene3D" id="1.10.10.60">
    <property type="entry name" value="Homeodomain-like"/>
    <property type="match status" value="1"/>
</dbReference>
<dbReference type="Proteomes" id="UP000707535">
    <property type="component" value="Unassembled WGS sequence"/>
</dbReference>
<reference evidence="3" key="1">
    <citation type="journal article" date="2021" name="PeerJ">
        <title>Extensive microbial diversity within the chicken gut microbiome revealed by metagenomics and culture.</title>
        <authorList>
            <person name="Gilroy R."/>
            <person name="Ravi A."/>
            <person name="Getino M."/>
            <person name="Pursley I."/>
            <person name="Horton D.L."/>
            <person name="Alikhan N.F."/>
            <person name="Baker D."/>
            <person name="Gharbi K."/>
            <person name="Hall N."/>
            <person name="Watson M."/>
            <person name="Adriaenssens E.M."/>
            <person name="Foster-Nyarko E."/>
            <person name="Jarju S."/>
            <person name="Secka A."/>
            <person name="Antonio M."/>
            <person name="Oren A."/>
            <person name="Chaudhuri R.R."/>
            <person name="La Ragione R."/>
            <person name="Hildebrand F."/>
            <person name="Pallen M.J."/>
        </authorList>
    </citation>
    <scope>NUCLEOTIDE SEQUENCE</scope>
    <source>
        <strain evidence="3">CHK174-6876</strain>
    </source>
</reference>
<feature type="region of interest" description="Disordered" evidence="1">
    <location>
        <begin position="38"/>
        <end position="75"/>
    </location>
</feature>
<name>A0A921F9K7_9LACO</name>
<dbReference type="AlphaFoldDB" id="A0A921F9K7"/>
<dbReference type="SUPFAM" id="SSF46689">
    <property type="entry name" value="Homeodomain-like"/>
    <property type="match status" value="1"/>
</dbReference>
<gene>
    <name evidence="3" type="ORF">K8V00_09910</name>
</gene>